<gene>
    <name evidence="3" type="ORF">TDUB1175_LOCUS271</name>
</gene>
<evidence type="ECO:0000313" key="3">
    <source>
        <dbReference type="EMBL" id="CAD8290923.1"/>
    </source>
</evidence>
<protein>
    <submittedName>
        <fullName evidence="3">Uncharacterized protein</fullName>
    </submittedName>
</protein>
<keyword evidence="2" id="KW-0472">Membrane</keyword>
<keyword evidence="2" id="KW-0812">Transmembrane</keyword>
<keyword evidence="2" id="KW-1133">Transmembrane helix</keyword>
<evidence type="ECO:0000256" key="1">
    <source>
        <dbReference type="SAM" id="MobiDB-lite"/>
    </source>
</evidence>
<organism evidence="3">
    <name type="scientific">Pseudictyota dubia</name>
    <dbReference type="NCBI Taxonomy" id="2749911"/>
    <lineage>
        <taxon>Eukaryota</taxon>
        <taxon>Sar</taxon>
        <taxon>Stramenopiles</taxon>
        <taxon>Ochrophyta</taxon>
        <taxon>Bacillariophyta</taxon>
        <taxon>Mediophyceae</taxon>
        <taxon>Biddulphiophycidae</taxon>
        <taxon>Eupodiscales</taxon>
        <taxon>Odontellaceae</taxon>
        <taxon>Pseudictyota</taxon>
    </lineage>
</organism>
<feature type="transmembrane region" description="Helical" evidence="2">
    <location>
        <begin position="250"/>
        <end position="270"/>
    </location>
</feature>
<feature type="transmembrane region" description="Helical" evidence="2">
    <location>
        <begin position="47"/>
        <end position="71"/>
    </location>
</feature>
<proteinExistence type="predicted"/>
<dbReference type="EMBL" id="HBED01000505">
    <property type="protein sequence ID" value="CAD8290923.1"/>
    <property type="molecule type" value="Transcribed_RNA"/>
</dbReference>
<reference evidence="3" key="1">
    <citation type="submission" date="2021-01" db="EMBL/GenBank/DDBJ databases">
        <authorList>
            <person name="Corre E."/>
            <person name="Pelletier E."/>
            <person name="Niang G."/>
            <person name="Scheremetjew M."/>
            <person name="Finn R."/>
            <person name="Kale V."/>
            <person name="Holt S."/>
            <person name="Cochrane G."/>
            <person name="Meng A."/>
            <person name="Brown T."/>
            <person name="Cohen L."/>
        </authorList>
    </citation>
    <scope>NUCLEOTIDE SEQUENCE</scope>
    <source>
        <strain evidence="3">CCMP147</strain>
    </source>
</reference>
<feature type="region of interest" description="Disordered" evidence="1">
    <location>
        <begin position="1"/>
        <end position="41"/>
    </location>
</feature>
<accession>A0A7R9VBS3</accession>
<sequence>MSHFKSQEEGLPDEEGTVATVAVEVDGDDGTSPQEGSRKRETRSGSVAAVVCWAVLYLGSLFVVMGLVNGWADARNFIVGFALLCAGVTLLQHLSLDSRLDREGLTTTGTITGRKEERNKCLRSNKFYIQYTYHVGGVEYTNPGGAWFPFHNPQLDNSDSDDDAFVYVMYLPGHPEISLPVTLTTPRRVRNRIGGVREKCVSPSAGSLKTIGSNFGFNFNAIVLLALLVSFSVTTVLVLKKSLHVQGQLLLNFLVHIIAVPATCLVYYSWMIRCERKQRFVALPEPSGSEKAA</sequence>
<feature type="transmembrane region" description="Helical" evidence="2">
    <location>
        <begin position="77"/>
        <end position="96"/>
    </location>
</feature>
<feature type="transmembrane region" description="Helical" evidence="2">
    <location>
        <begin position="217"/>
        <end position="238"/>
    </location>
</feature>
<name>A0A7R9VBS3_9STRA</name>
<dbReference type="AlphaFoldDB" id="A0A7R9VBS3"/>
<evidence type="ECO:0000256" key="2">
    <source>
        <dbReference type="SAM" id="Phobius"/>
    </source>
</evidence>